<keyword evidence="1" id="KW-0472">Membrane</keyword>
<evidence type="ECO:0000256" key="1">
    <source>
        <dbReference type="SAM" id="Phobius"/>
    </source>
</evidence>
<sequence>MSIEKRNKRSKYALKLLKKERGLYFIHSSSWDLGKICVVAYLAWKKSELVSVSFSVRQFIVHINCFIIDDGITFTVLQCVVWIAY</sequence>
<evidence type="ECO:0000313" key="2">
    <source>
        <dbReference type="Proteomes" id="UP000095283"/>
    </source>
</evidence>
<feature type="transmembrane region" description="Helical" evidence="1">
    <location>
        <begin position="21"/>
        <end position="44"/>
    </location>
</feature>
<keyword evidence="2" id="KW-1185">Reference proteome</keyword>
<proteinExistence type="predicted"/>
<dbReference type="AlphaFoldDB" id="A0A1I7WT94"/>
<name>A0A1I7WT94_HETBA</name>
<keyword evidence="1" id="KW-0812">Transmembrane</keyword>
<accession>A0A1I7WT94</accession>
<reference evidence="3" key="1">
    <citation type="submission" date="2016-11" db="UniProtKB">
        <authorList>
            <consortium name="WormBaseParasite"/>
        </authorList>
    </citation>
    <scope>IDENTIFICATION</scope>
</reference>
<dbReference type="Proteomes" id="UP000095283">
    <property type="component" value="Unplaced"/>
</dbReference>
<keyword evidence="1" id="KW-1133">Transmembrane helix</keyword>
<organism evidence="2 3">
    <name type="scientific">Heterorhabditis bacteriophora</name>
    <name type="common">Entomopathogenic nematode worm</name>
    <dbReference type="NCBI Taxonomy" id="37862"/>
    <lineage>
        <taxon>Eukaryota</taxon>
        <taxon>Metazoa</taxon>
        <taxon>Ecdysozoa</taxon>
        <taxon>Nematoda</taxon>
        <taxon>Chromadorea</taxon>
        <taxon>Rhabditida</taxon>
        <taxon>Rhabditina</taxon>
        <taxon>Rhabditomorpha</taxon>
        <taxon>Strongyloidea</taxon>
        <taxon>Heterorhabditidae</taxon>
        <taxon>Heterorhabditis</taxon>
    </lineage>
</organism>
<dbReference type="WBParaSite" id="Hba_08308">
    <property type="protein sequence ID" value="Hba_08308"/>
    <property type="gene ID" value="Hba_08308"/>
</dbReference>
<protein>
    <submittedName>
        <fullName evidence="3">Uncharacterized protein</fullName>
    </submittedName>
</protein>
<feature type="transmembrane region" description="Helical" evidence="1">
    <location>
        <begin position="59"/>
        <end position="84"/>
    </location>
</feature>
<evidence type="ECO:0000313" key="3">
    <source>
        <dbReference type="WBParaSite" id="Hba_08308"/>
    </source>
</evidence>